<evidence type="ECO:0000313" key="1">
    <source>
        <dbReference type="EMBL" id="GFU58086.1"/>
    </source>
</evidence>
<gene>
    <name evidence="1" type="ORF">NPIL_295661</name>
</gene>
<evidence type="ECO:0000313" key="2">
    <source>
        <dbReference type="Proteomes" id="UP000887013"/>
    </source>
</evidence>
<accession>A0A8X6R7B3</accession>
<proteinExistence type="predicted"/>
<organism evidence="1 2">
    <name type="scientific">Nephila pilipes</name>
    <name type="common">Giant wood spider</name>
    <name type="synonym">Nephila maculata</name>
    <dbReference type="NCBI Taxonomy" id="299642"/>
    <lineage>
        <taxon>Eukaryota</taxon>
        <taxon>Metazoa</taxon>
        <taxon>Ecdysozoa</taxon>
        <taxon>Arthropoda</taxon>
        <taxon>Chelicerata</taxon>
        <taxon>Arachnida</taxon>
        <taxon>Araneae</taxon>
        <taxon>Araneomorphae</taxon>
        <taxon>Entelegynae</taxon>
        <taxon>Araneoidea</taxon>
        <taxon>Nephilidae</taxon>
        <taxon>Nephila</taxon>
    </lineage>
</organism>
<comment type="caution">
    <text evidence="1">The sequence shown here is derived from an EMBL/GenBank/DDBJ whole genome shotgun (WGS) entry which is preliminary data.</text>
</comment>
<sequence length="68" mass="7646">MLRSTSRFARKYSFEFGLCNCSVRPILHLYSPSHISSYKLAVVQHLSLKHSGQLSAKSPARPDLSLQV</sequence>
<keyword evidence="2" id="KW-1185">Reference proteome</keyword>
<name>A0A8X6R7B3_NEPPI</name>
<protein>
    <submittedName>
        <fullName evidence="1">Uncharacterized protein</fullName>
    </submittedName>
</protein>
<dbReference type="AlphaFoldDB" id="A0A8X6R7B3"/>
<reference evidence="1" key="1">
    <citation type="submission" date="2020-08" db="EMBL/GenBank/DDBJ databases">
        <title>Multicomponent nature underlies the extraordinary mechanical properties of spider dragline silk.</title>
        <authorList>
            <person name="Kono N."/>
            <person name="Nakamura H."/>
            <person name="Mori M."/>
            <person name="Yoshida Y."/>
            <person name="Ohtoshi R."/>
            <person name="Malay A.D."/>
            <person name="Moran D.A.P."/>
            <person name="Tomita M."/>
            <person name="Numata K."/>
            <person name="Arakawa K."/>
        </authorList>
    </citation>
    <scope>NUCLEOTIDE SEQUENCE</scope>
</reference>
<dbReference type="EMBL" id="BMAW01040021">
    <property type="protein sequence ID" value="GFU58086.1"/>
    <property type="molecule type" value="Genomic_DNA"/>
</dbReference>
<dbReference type="Proteomes" id="UP000887013">
    <property type="component" value="Unassembled WGS sequence"/>
</dbReference>